<dbReference type="KEGG" id="ipa:Isop_0769"/>
<dbReference type="Gene3D" id="1.20.120.20">
    <property type="entry name" value="Apolipoprotein"/>
    <property type="match status" value="1"/>
</dbReference>
<dbReference type="Proteomes" id="UP000008631">
    <property type="component" value="Chromosome"/>
</dbReference>
<proteinExistence type="predicted"/>
<gene>
    <name evidence="3" type="ordered locus">Isop_0769</name>
</gene>
<evidence type="ECO:0000313" key="3">
    <source>
        <dbReference type="EMBL" id="ADV61360.1"/>
    </source>
</evidence>
<feature type="coiled-coil region" evidence="1">
    <location>
        <begin position="130"/>
        <end position="201"/>
    </location>
</feature>
<organism evidence="3 4">
    <name type="scientific">Isosphaera pallida (strain ATCC 43644 / DSM 9630 / IS1B)</name>
    <dbReference type="NCBI Taxonomy" id="575540"/>
    <lineage>
        <taxon>Bacteria</taxon>
        <taxon>Pseudomonadati</taxon>
        <taxon>Planctomycetota</taxon>
        <taxon>Planctomycetia</taxon>
        <taxon>Isosphaerales</taxon>
        <taxon>Isosphaeraceae</taxon>
        <taxon>Isosphaera</taxon>
    </lineage>
</organism>
<dbReference type="EMBL" id="CP002353">
    <property type="protein sequence ID" value="ADV61360.1"/>
    <property type="molecule type" value="Genomic_DNA"/>
</dbReference>
<reference key="1">
    <citation type="submission" date="2010-11" db="EMBL/GenBank/DDBJ databases">
        <title>The complete sequence of chromosome of Isophaera pallida ATCC 43644.</title>
        <authorList>
            <consortium name="US DOE Joint Genome Institute (JGI-PGF)"/>
            <person name="Lucas S."/>
            <person name="Copeland A."/>
            <person name="Lapidus A."/>
            <person name="Bruce D."/>
            <person name="Goodwin L."/>
            <person name="Pitluck S."/>
            <person name="Kyrpides N."/>
            <person name="Mavromatis K."/>
            <person name="Pagani I."/>
            <person name="Ivanova N."/>
            <person name="Saunders E."/>
            <person name="Brettin T."/>
            <person name="Detter J.C."/>
            <person name="Han C."/>
            <person name="Tapia R."/>
            <person name="Land M."/>
            <person name="Hauser L."/>
            <person name="Markowitz V."/>
            <person name="Cheng J.-F."/>
            <person name="Hugenholtz P."/>
            <person name="Woyke T."/>
            <person name="Wu D."/>
            <person name="Eisen J.A."/>
        </authorList>
    </citation>
    <scope>NUCLEOTIDE SEQUENCE</scope>
    <source>
        <strain>ATCC 43644</strain>
    </source>
</reference>
<accession>E8R1T8</accession>
<keyword evidence="4" id="KW-1185">Reference proteome</keyword>
<dbReference type="HOGENOM" id="CLU_1155202_0_0_0"/>
<evidence type="ECO:0000256" key="1">
    <source>
        <dbReference type="SAM" id="Coils"/>
    </source>
</evidence>
<evidence type="ECO:0000313" key="4">
    <source>
        <dbReference type="Proteomes" id="UP000008631"/>
    </source>
</evidence>
<dbReference type="SUPFAM" id="SSF58113">
    <property type="entry name" value="Apolipoprotein A-I"/>
    <property type="match status" value="1"/>
</dbReference>
<name>E8R1T8_ISOPI</name>
<feature type="region of interest" description="Disordered" evidence="2">
    <location>
        <begin position="49"/>
        <end position="91"/>
    </location>
</feature>
<evidence type="ECO:0000256" key="2">
    <source>
        <dbReference type="SAM" id="MobiDB-lite"/>
    </source>
</evidence>
<dbReference type="InParanoid" id="E8R1T8"/>
<keyword evidence="1" id="KW-0175">Coiled coil</keyword>
<sequence length="240" mass="25262">MRVRVFNSLVGVLGRMNGSGPIGDSLMAKVPPPPPPRPVGPRVVGASGVNPGGMAARSAAMPNRPVASTPPPQTAAAPSPRPGVSATPTAPSLASASAHVVGPFSEGIRNLVDSIRGSDAERKSFLTGVFQATEQILETARANVEAMRADHDAMAAHLHAALAEGRAELADEVAELRQQIREDHQRMADNLRADLAEATQSIRDNVAALRERFQAERAVVAADLNQAAAIWREFAGRRGR</sequence>
<protein>
    <submittedName>
        <fullName evidence="3">Uncharacterized protein</fullName>
    </submittedName>
</protein>
<dbReference type="AlphaFoldDB" id="E8R1T8"/>
<dbReference type="STRING" id="575540.Isop_0769"/>
<reference evidence="3 4" key="2">
    <citation type="journal article" date="2011" name="Stand. Genomic Sci.">
        <title>Complete genome sequence of Isosphaera pallida type strain (IS1B).</title>
        <authorList>
            <consortium name="US DOE Joint Genome Institute (JGI-PGF)"/>
            <person name="Goker M."/>
            <person name="Cleland D."/>
            <person name="Saunders E."/>
            <person name="Lapidus A."/>
            <person name="Nolan M."/>
            <person name="Lucas S."/>
            <person name="Hammon N."/>
            <person name="Deshpande S."/>
            <person name="Cheng J.F."/>
            <person name="Tapia R."/>
            <person name="Han C."/>
            <person name="Goodwin L."/>
            <person name="Pitluck S."/>
            <person name="Liolios K."/>
            <person name="Pagani I."/>
            <person name="Ivanova N."/>
            <person name="Mavromatis K."/>
            <person name="Pati A."/>
            <person name="Chen A."/>
            <person name="Palaniappan K."/>
            <person name="Land M."/>
            <person name="Hauser L."/>
            <person name="Chang Y.J."/>
            <person name="Jeffries C.D."/>
            <person name="Detter J.C."/>
            <person name="Beck B."/>
            <person name="Woyke T."/>
            <person name="Bristow J."/>
            <person name="Eisen J.A."/>
            <person name="Markowitz V."/>
            <person name="Hugenholtz P."/>
            <person name="Kyrpides N.C."/>
            <person name="Klenk H.P."/>
        </authorList>
    </citation>
    <scope>NUCLEOTIDE SEQUENCE [LARGE SCALE GENOMIC DNA]</scope>
    <source>
        <strain evidence="4">ATCC 43644 / DSM 9630 / IS1B</strain>
    </source>
</reference>